<reference evidence="3" key="1">
    <citation type="submission" date="2013-10" db="EMBL/GenBank/DDBJ databases">
        <authorList>
            <person name="Schartl M."/>
            <person name="Warren W."/>
        </authorList>
    </citation>
    <scope>NUCLEOTIDE SEQUENCE [LARGE SCALE GENOMIC DNA]</scope>
    <source>
        <strain evidence="3">female</strain>
    </source>
</reference>
<keyword evidence="3" id="KW-1185">Reference proteome</keyword>
<dbReference type="Ensembl" id="ENSPFOT00000028880.1">
    <property type="protein sequence ID" value="ENSPFOP00000030095.1"/>
    <property type="gene ID" value="ENSPFOG00000023588.1"/>
</dbReference>
<name>A0A096MFA4_POEFO</name>
<protein>
    <recommendedName>
        <fullName evidence="1">HMG domain-containing protein</fullName>
    </recommendedName>
</protein>
<dbReference type="PANTHER" id="PTHR17609:SF3">
    <property type="entry name" value="SAP DOMAIN-CONTAINING PROTEIN"/>
    <property type="match status" value="1"/>
</dbReference>
<proteinExistence type="predicted"/>
<evidence type="ECO:0000313" key="2">
    <source>
        <dbReference type="Ensembl" id="ENSPFOP00000030095.1"/>
    </source>
</evidence>
<dbReference type="EMBL" id="AYCK01029556">
    <property type="status" value="NOT_ANNOTATED_CDS"/>
    <property type="molecule type" value="Genomic_DNA"/>
</dbReference>
<dbReference type="OMA" id="ATHANLR"/>
<dbReference type="Proteomes" id="UP000028760">
    <property type="component" value="Unassembled WGS sequence"/>
</dbReference>
<evidence type="ECO:0000259" key="1">
    <source>
        <dbReference type="Pfam" id="PF18717"/>
    </source>
</evidence>
<feature type="domain" description="HMG" evidence="1">
    <location>
        <begin position="5"/>
        <end position="89"/>
    </location>
</feature>
<organism evidence="2 3">
    <name type="scientific">Poecilia formosa</name>
    <name type="common">Amazon molly</name>
    <name type="synonym">Limia formosa</name>
    <dbReference type="NCBI Taxonomy" id="48698"/>
    <lineage>
        <taxon>Eukaryota</taxon>
        <taxon>Metazoa</taxon>
        <taxon>Chordata</taxon>
        <taxon>Craniata</taxon>
        <taxon>Vertebrata</taxon>
        <taxon>Euteleostomi</taxon>
        <taxon>Actinopterygii</taxon>
        <taxon>Neopterygii</taxon>
        <taxon>Teleostei</taxon>
        <taxon>Neoteleostei</taxon>
        <taxon>Acanthomorphata</taxon>
        <taxon>Ovalentaria</taxon>
        <taxon>Atherinomorphae</taxon>
        <taxon>Cyprinodontiformes</taxon>
        <taxon>Poeciliidae</taxon>
        <taxon>Poeciliinae</taxon>
        <taxon>Poecilia</taxon>
    </lineage>
</organism>
<sequence length="292" mass="33043">GISVAEKEYPVCGNIVRFQDYTSGFHNFNNNVLLTLPLCELLLSGLANKSTSGQMLETLSFFNDNRYHHQTVRKAFHHFLSLTNFKFDFSCYQCGHHPPVIIADANWKLAFDIPLGIFKRPNPDDISDKELEVDIVKAWSDVDKSIIADALISGTTVVNPFSTSTHHSTLAPWMGQHTRVGNVLPGQHHTYNERDKRRHTFGTHLIQKDCQHSKKDLQNACLSLGVSSEGTIAELINRLQELLCFKDVYPKLFLKLQKAGVEGGVLHLSCMHGVVYYVNFLFWMESARDHAD</sequence>
<dbReference type="AlphaFoldDB" id="A0A096MFA4"/>
<reference evidence="2" key="3">
    <citation type="submission" date="2025-09" db="UniProtKB">
        <authorList>
            <consortium name="Ensembl"/>
        </authorList>
    </citation>
    <scope>IDENTIFICATION</scope>
</reference>
<accession>A0A096MFA4</accession>
<dbReference type="eggNOG" id="ENOG502RAUN">
    <property type="taxonomic scope" value="Eukaryota"/>
</dbReference>
<dbReference type="GeneTree" id="ENSGT00390000006983"/>
<evidence type="ECO:0000313" key="3">
    <source>
        <dbReference type="Proteomes" id="UP000028760"/>
    </source>
</evidence>
<dbReference type="PANTHER" id="PTHR17609">
    <property type="entry name" value="HMG DOMAIN-CONTAINING PROTEIN 3"/>
    <property type="match status" value="1"/>
</dbReference>
<dbReference type="InterPro" id="IPR039598">
    <property type="entry name" value="HMGXB3"/>
</dbReference>
<dbReference type="Pfam" id="PF18717">
    <property type="entry name" value="CxC4"/>
    <property type="match status" value="1"/>
</dbReference>
<dbReference type="InterPro" id="IPR040648">
    <property type="entry name" value="HMGXB3_CxC4"/>
</dbReference>
<reference evidence="2" key="2">
    <citation type="submission" date="2025-08" db="UniProtKB">
        <authorList>
            <consortium name="Ensembl"/>
        </authorList>
    </citation>
    <scope>IDENTIFICATION</scope>
</reference>